<dbReference type="GO" id="GO:0004435">
    <property type="term" value="F:phosphatidylinositol-4,5-bisphosphate phospholipase C activity"/>
    <property type="evidence" value="ECO:0007669"/>
    <property type="project" value="UniProtKB-EC"/>
</dbReference>
<dbReference type="EC" id="3.1.4.11" evidence="2"/>
<dbReference type="SUPFAM" id="SSF51695">
    <property type="entry name" value="PLC-like phosphodiesterases"/>
    <property type="match status" value="1"/>
</dbReference>
<dbReference type="AlphaFoldDB" id="A0A914UID4"/>
<keyword evidence="2" id="KW-0378">Hydrolase</keyword>
<accession>A0A914UID4</accession>
<evidence type="ECO:0000256" key="3">
    <source>
        <dbReference type="SAM" id="MobiDB-lite"/>
    </source>
</evidence>
<dbReference type="PROSITE" id="PS50008">
    <property type="entry name" value="PIPLC_Y_DOMAIN"/>
    <property type="match status" value="1"/>
</dbReference>
<evidence type="ECO:0000256" key="2">
    <source>
        <dbReference type="RuleBase" id="RU361133"/>
    </source>
</evidence>
<dbReference type="PRINTS" id="PR00390">
    <property type="entry name" value="PHPHLIPASEC"/>
</dbReference>
<dbReference type="InterPro" id="IPR001711">
    <property type="entry name" value="PLipase_C_Pinositol-sp_Y"/>
</dbReference>
<dbReference type="Gene3D" id="2.60.40.150">
    <property type="entry name" value="C2 domain"/>
    <property type="match status" value="1"/>
</dbReference>
<dbReference type="PANTHER" id="PTHR10336:SF149">
    <property type="entry name" value="1-PHOSPHATIDYLINOSITOL 4,5-BISPHOSPHATE PHOSPHODIESTERASE CLASSES I AND II"/>
    <property type="match status" value="1"/>
</dbReference>
<keyword evidence="5" id="KW-1185">Reference proteome</keyword>
<dbReference type="Pfam" id="PF00388">
    <property type="entry name" value="PI-PLC-X"/>
    <property type="match status" value="1"/>
</dbReference>
<evidence type="ECO:0000313" key="5">
    <source>
        <dbReference type="Proteomes" id="UP000887566"/>
    </source>
</evidence>
<dbReference type="GO" id="GO:0051209">
    <property type="term" value="P:release of sequestered calcium ion into cytosol"/>
    <property type="evidence" value="ECO:0007669"/>
    <property type="project" value="TreeGrafter"/>
</dbReference>
<evidence type="ECO:0000259" key="4">
    <source>
        <dbReference type="PROSITE" id="PS50008"/>
    </source>
</evidence>
<organism evidence="5 6">
    <name type="scientific">Plectus sambesii</name>
    <dbReference type="NCBI Taxonomy" id="2011161"/>
    <lineage>
        <taxon>Eukaryota</taxon>
        <taxon>Metazoa</taxon>
        <taxon>Ecdysozoa</taxon>
        <taxon>Nematoda</taxon>
        <taxon>Chromadorea</taxon>
        <taxon>Plectida</taxon>
        <taxon>Plectina</taxon>
        <taxon>Plectoidea</taxon>
        <taxon>Plectidae</taxon>
        <taxon>Plectus</taxon>
    </lineage>
</organism>
<keyword evidence="1" id="KW-0807">Transducer</keyword>
<dbReference type="SMART" id="SM00149">
    <property type="entry name" value="PLCYc"/>
    <property type="match status" value="1"/>
</dbReference>
<protein>
    <recommendedName>
        <fullName evidence="2">Phosphoinositide phospholipase C</fullName>
        <ecNumber evidence="2">3.1.4.11</ecNumber>
    </recommendedName>
</protein>
<dbReference type="InterPro" id="IPR035892">
    <property type="entry name" value="C2_domain_sf"/>
</dbReference>
<proteinExistence type="predicted"/>
<dbReference type="PANTHER" id="PTHR10336">
    <property type="entry name" value="PHOSPHOINOSITIDE-SPECIFIC PHOSPHOLIPASE C FAMILY PROTEIN"/>
    <property type="match status" value="1"/>
</dbReference>
<feature type="domain" description="PI-PLC Y-box" evidence="4">
    <location>
        <begin position="214"/>
        <end position="331"/>
    </location>
</feature>
<dbReference type="InterPro" id="IPR001192">
    <property type="entry name" value="PI-PLC_fam"/>
</dbReference>
<dbReference type="Pfam" id="PF00168">
    <property type="entry name" value="C2"/>
    <property type="match status" value="1"/>
</dbReference>
<dbReference type="InterPro" id="IPR000008">
    <property type="entry name" value="C2_dom"/>
</dbReference>
<dbReference type="InterPro" id="IPR000909">
    <property type="entry name" value="PLipase_C_PInositol-sp_X_dom"/>
</dbReference>
<keyword evidence="2" id="KW-0443">Lipid metabolism</keyword>
<dbReference type="Pfam" id="PF00387">
    <property type="entry name" value="PI-PLC-Y"/>
    <property type="match status" value="1"/>
</dbReference>
<dbReference type="GO" id="GO:0005737">
    <property type="term" value="C:cytoplasm"/>
    <property type="evidence" value="ECO:0007669"/>
    <property type="project" value="TreeGrafter"/>
</dbReference>
<dbReference type="GO" id="GO:0016042">
    <property type="term" value="P:lipid catabolic process"/>
    <property type="evidence" value="ECO:0007669"/>
    <property type="project" value="UniProtKB-KW"/>
</dbReference>
<dbReference type="SUPFAM" id="SSF49562">
    <property type="entry name" value="C2 domain (Calcium/lipid-binding domain, CaLB)"/>
    <property type="match status" value="1"/>
</dbReference>
<dbReference type="WBParaSite" id="PSAMB.scaffold10157size4298.g33086.t1">
    <property type="protein sequence ID" value="PSAMB.scaffold10157size4298.g33086.t1"/>
    <property type="gene ID" value="PSAMB.scaffold10157size4298.g33086"/>
</dbReference>
<evidence type="ECO:0000256" key="1">
    <source>
        <dbReference type="ARBA" id="ARBA00023224"/>
    </source>
</evidence>
<reference evidence="6" key="1">
    <citation type="submission" date="2022-11" db="UniProtKB">
        <authorList>
            <consortium name="WormBaseParasite"/>
        </authorList>
    </citation>
    <scope>IDENTIFICATION</scope>
</reference>
<keyword evidence="2" id="KW-0442">Lipid degradation</keyword>
<dbReference type="GO" id="GO:0046488">
    <property type="term" value="P:phosphatidylinositol metabolic process"/>
    <property type="evidence" value="ECO:0007669"/>
    <property type="project" value="TreeGrafter"/>
</dbReference>
<dbReference type="PROSITE" id="PS50007">
    <property type="entry name" value="PIPLC_X_DOMAIN"/>
    <property type="match status" value="1"/>
</dbReference>
<feature type="region of interest" description="Disordered" evidence="3">
    <location>
        <begin position="104"/>
        <end position="143"/>
    </location>
</feature>
<sequence>DVIEAIAESAFKTSPYPVILSFENHCSSKQQAKMAQYCRDIFGDMLLTEPLPTYPLEPGIPLPSPVALQKKIIIKNKKTELNKATDGEIAAKLEKTRSVGWNDRLPSGLTLPAQESTDSTKTDVAADESDRPPRPPLEQGASMDSISQAPNLIGVATVNGQYVDATAIVTDQSTISLVTATAGSQEIVDCDDPDEVGELQKQIVRDTIQVGSELSALVNYMRAMGKFTSFQDALEKNMHSELFSLHENKALDLLKQFPTQFVNHNKRQVTRVYPRGGRVDSSNYLPQLFWNAGCQMAALNFQTLDLPMQLNLGFFELNGRSGYLLKPECMRKKDRRFDPFEIDTVENIVPNTVTVQIISGQLLSTLSDKRLSTYVEVEMYGLPIDTVKRKFRTKTVQNNGINPVYSEIDSKPFEFKK</sequence>
<dbReference type="GO" id="GO:0048015">
    <property type="term" value="P:phosphatidylinositol-mediated signaling"/>
    <property type="evidence" value="ECO:0007669"/>
    <property type="project" value="TreeGrafter"/>
</dbReference>
<dbReference type="SMART" id="SM00148">
    <property type="entry name" value="PLCXc"/>
    <property type="match status" value="1"/>
</dbReference>
<dbReference type="InterPro" id="IPR017946">
    <property type="entry name" value="PLC-like_Pdiesterase_TIM-brl"/>
</dbReference>
<dbReference type="Gene3D" id="3.20.20.190">
    <property type="entry name" value="Phosphatidylinositol (PI) phosphodiesterase"/>
    <property type="match status" value="1"/>
</dbReference>
<name>A0A914UID4_9BILA</name>
<evidence type="ECO:0000313" key="6">
    <source>
        <dbReference type="WBParaSite" id="PSAMB.scaffold10157size4298.g33086.t1"/>
    </source>
</evidence>
<dbReference type="CDD" id="cd00275">
    <property type="entry name" value="C2_PLC_like"/>
    <property type="match status" value="1"/>
</dbReference>
<dbReference type="Proteomes" id="UP000887566">
    <property type="component" value="Unplaced"/>
</dbReference>
<dbReference type="GO" id="GO:0007186">
    <property type="term" value="P:G protein-coupled receptor signaling pathway"/>
    <property type="evidence" value="ECO:0007669"/>
    <property type="project" value="TreeGrafter"/>
</dbReference>
<comment type="catalytic activity">
    <reaction evidence="2">
        <text>a 1,2-diacyl-sn-glycero-3-phospho-(1D-myo-inositol-4,5-bisphosphate) + H2O = 1D-myo-inositol 1,4,5-trisphosphate + a 1,2-diacyl-sn-glycerol + H(+)</text>
        <dbReference type="Rhea" id="RHEA:33179"/>
        <dbReference type="ChEBI" id="CHEBI:15377"/>
        <dbReference type="ChEBI" id="CHEBI:15378"/>
        <dbReference type="ChEBI" id="CHEBI:17815"/>
        <dbReference type="ChEBI" id="CHEBI:58456"/>
        <dbReference type="ChEBI" id="CHEBI:203600"/>
        <dbReference type="EC" id="3.1.4.11"/>
    </reaction>
</comment>